<organism evidence="2 3">
    <name type="scientific">Ignatzschineria rhizosphaerae</name>
    <dbReference type="NCBI Taxonomy" id="2923279"/>
    <lineage>
        <taxon>Bacteria</taxon>
        <taxon>Pseudomonadati</taxon>
        <taxon>Pseudomonadota</taxon>
        <taxon>Gammaproteobacteria</taxon>
        <taxon>Cardiobacteriales</taxon>
        <taxon>Ignatzschineriaceae</taxon>
        <taxon>Ignatzschineria</taxon>
    </lineage>
</organism>
<keyword evidence="1" id="KW-0472">Membrane</keyword>
<feature type="transmembrane region" description="Helical" evidence="1">
    <location>
        <begin position="87"/>
        <end position="110"/>
    </location>
</feature>
<keyword evidence="1" id="KW-1133">Transmembrane helix</keyword>
<evidence type="ECO:0000313" key="2">
    <source>
        <dbReference type="EMBL" id="UNM96567.1"/>
    </source>
</evidence>
<feature type="transmembrane region" description="Helical" evidence="1">
    <location>
        <begin position="250"/>
        <end position="277"/>
    </location>
</feature>
<name>A0ABY3X112_9GAMM</name>
<reference evidence="2 3" key="1">
    <citation type="submission" date="2022-03" db="EMBL/GenBank/DDBJ databases">
        <title>Ignatzschineria rhizosphaerae HR5S32.</title>
        <authorList>
            <person name="Sun J.Q."/>
            <person name="Feng J.Y."/>
        </authorList>
    </citation>
    <scope>NUCLEOTIDE SEQUENCE [LARGE SCALE GENOMIC DNA]</scope>
    <source>
        <strain evidence="2 3">HR5S32</strain>
    </source>
</reference>
<protein>
    <submittedName>
        <fullName evidence="2">Uncharacterized protein</fullName>
    </submittedName>
</protein>
<feature type="transmembrane region" description="Helical" evidence="1">
    <location>
        <begin position="55"/>
        <end position="75"/>
    </location>
</feature>
<keyword evidence="1" id="KW-0812">Transmembrane</keyword>
<evidence type="ECO:0000313" key="3">
    <source>
        <dbReference type="Proteomes" id="UP000829542"/>
    </source>
</evidence>
<dbReference type="EMBL" id="CP093379">
    <property type="protein sequence ID" value="UNM96567.1"/>
    <property type="molecule type" value="Genomic_DNA"/>
</dbReference>
<keyword evidence="3" id="KW-1185">Reference proteome</keyword>
<feature type="transmembrane region" description="Helical" evidence="1">
    <location>
        <begin position="289"/>
        <end position="313"/>
    </location>
</feature>
<proteinExistence type="predicted"/>
<feature type="transmembrane region" description="Helical" evidence="1">
    <location>
        <begin position="216"/>
        <end position="238"/>
    </location>
</feature>
<gene>
    <name evidence="2" type="ORF">MMG00_01515</name>
</gene>
<accession>A0ABY3X112</accession>
<dbReference type="Proteomes" id="UP000829542">
    <property type="component" value="Chromosome"/>
</dbReference>
<evidence type="ECO:0000256" key="1">
    <source>
        <dbReference type="SAM" id="Phobius"/>
    </source>
</evidence>
<feature type="transmembrane region" description="Helical" evidence="1">
    <location>
        <begin position="12"/>
        <end position="35"/>
    </location>
</feature>
<dbReference type="RefSeq" id="WP_242150385.1">
    <property type="nucleotide sequence ID" value="NZ_CP093379.1"/>
</dbReference>
<feature type="transmembrane region" description="Helical" evidence="1">
    <location>
        <begin position="130"/>
        <end position="151"/>
    </location>
</feature>
<sequence>MNKIEHPFSLYKLPMVGVGTILVLQLITILGLVFYKDFNVLDFFPFDDGFSFLTFLLGAILSATALMGFIMMVFHHFKINVVTRINIIFTIGLMVLFYLIVWGFLGLFIVLVNNSIYFLTYESIMTLFQWLSLLLLLLFLVPLLTFILLISMFRRAFDRYEGGLCKVYSSRYWRFANMLAIFTSYSFIEIIFHLVWTSLVNFSISDTFYEMSWSVILLKMIPSFYMIAYIPMSLYFLILGVKNHPSLTQLHLSSVLIATPILFLASGILSAMGTGIYLWSASGAMMLELFSFTLIIIALFFLIIGFFVTNGIINACFKKHFR</sequence>
<feature type="transmembrane region" description="Helical" evidence="1">
    <location>
        <begin position="172"/>
        <end position="196"/>
    </location>
</feature>